<dbReference type="EMBL" id="BARS01041366">
    <property type="protein sequence ID" value="GAG31457.1"/>
    <property type="molecule type" value="Genomic_DNA"/>
</dbReference>
<protein>
    <submittedName>
        <fullName evidence="2">Uncharacterized protein</fullName>
    </submittedName>
</protein>
<feature type="non-terminal residue" evidence="2">
    <location>
        <position position="1"/>
    </location>
</feature>
<dbReference type="AlphaFoldDB" id="X0X7V8"/>
<proteinExistence type="predicted"/>
<organism evidence="2">
    <name type="scientific">marine sediment metagenome</name>
    <dbReference type="NCBI Taxonomy" id="412755"/>
    <lineage>
        <taxon>unclassified sequences</taxon>
        <taxon>metagenomes</taxon>
        <taxon>ecological metagenomes</taxon>
    </lineage>
</organism>
<feature type="region of interest" description="Disordered" evidence="1">
    <location>
        <begin position="61"/>
        <end position="104"/>
    </location>
</feature>
<reference evidence="2" key="1">
    <citation type="journal article" date="2014" name="Front. Microbiol.">
        <title>High frequency of phylogenetically diverse reductive dehalogenase-homologous genes in deep subseafloor sedimentary metagenomes.</title>
        <authorList>
            <person name="Kawai M."/>
            <person name="Futagami T."/>
            <person name="Toyoda A."/>
            <person name="Takaki Y."/>
            <person name="Nishi S."/>
            <person name="Hori S."/>
            <person name="Arai W."/>
            <person name="Tsubouchi T."/>
            <person name="Morono Y."/>
            <person name="Uchiyama I."/>
            <person name="Ito T."/>
            <person name="Fujiyama A."/>
            <person name="Inagaki F."/>
            <person name="Takami H."/>
        </authorList>
    </citation>
    <scope>NUCLEOTIDE SEQUENCE</scope>
    <source>
        <strain evidence="2">Expedition CK06-06</strain>
    </source>
</reference>
<feature type="compositionally biased region" description="Polar residues" evidence="1">
    <location>
        <begin position="84"/>
        <end position="93"/>
    </location>
</feature>
<comment type="caution">
    <text evidence="2">The sequence shown here is derived from an EMBL/GenBank/DDBJ whole genome shotgun (WGS) entry which is preliminary data.</text>
</comment>
<accession>X0X7V8</accession>
<gene>
    <name evidence="2" type="ORF">S01H1_62927</name>
</gene>
<evidence type="ECO:0000256" key="1">
    <source>
        <dbReference type="SAM" id="MobiDB-lite"/>
    </source>
</evidence>
<evidence type="ECO:0000313" key="2">
    <source>
        <dbReference type="EMBL" id="GAG31457.1"/>
    </source>
</evidence>
<sequence>ALVDWYLLERDAKVEVLHAFCKEHAGGDALPALGKLARHLLKMGERDLLDLYHGYRWRPSPDGESVGLSRTSTPPDEFAAEPDPSSSVSQHGSGTLPPVRPNLPMSKGKHINTIFGPRPIRNISDLRKDARKLFENLSRAEYVTGVRLGRFTVSGRRVKRYQLKLQRPARGAGIINGDLQGPGHLGGIQRVTIVVEPGRERWTWQRLMSLDKRIRAP</sequence>
<name>X0X7V8_9ZZZZ</name>